<protein>
    <submittedName>
        <fullName evidence="1">Uncharacterized protein</fullName>
    </submittedName>
</protein>
<proteinExistence type="predicted"/>
<sequence length="470" mass="52114">MLTLQPPGLDLKCVIKRGESSCTRQVSYVDTSSSGSRSRTDLSYDQDQPWVSTLNPLNFVLEDGTGLEYGTTDIDGMDDLDDYALPLNNDLFDDLDRTDAIETTTGVVDEDSLRDEDAAGPGLELEASHDQVWQRAPLQAVENQAASLGVDLSSPASIEELAKRHEQGMYGSQIGAISIESPVVAGNDAEISPVASLPTPTGPSSPKLSRREAFLLHHFTEKLAPWLDACDLSCHFALEVPKRAIQKPMVLYSLLALSSRHCAILNIQEEHEASYYHGHCLRLVIDALSAAERSYDDTLLTAVVLLRSYEEIEQSTDRYLHLQGMGRLVAAIPTFAHSGGLAEAACWLSLRQDIFVSLISSQPPTLYLKNYDQSSAFRFRDDGACANVIILIFAKILRLANSSEASYHDEQWADLEADVGKWNDRRVHLFQPIYDEEADIDNGRPFPVICMINAPQGTIHRFMLVDYEFF</sequence>
<comment type="caution">
    <text evidence="1">The sequence shown here is derived from an EMBL/GenBank/DDBJ whole genome shotgun (WGS) entry which is preliminary data.</text>
</comment>
<dbReference type="EMBL" id="JAUTXU010000136">
    <property type="protein sequence ID" value="KAK3704716.1"/>
    <property type="molecule type" value="Genomic_DNA"/>
</dbReference>
<name>A0ACC3MVS0_9PEZI</name>
<dbReference type="Proteomes" id="UP001281147">
    <property type="component" value="Unassembled WGS sequence"/>
</dbReference>
<accession>A0ACC3MVS0</accession>
<organism evidence="1 2">
    <name type="scientific">Vermiconidia calcicola</name>
    <dbReference type="NCBI Taxonomy" id="1690605"/>
    <lineage>
        <taxon>Eukaryota</taxon>
        <taxon>Fungi</taxon>
        <taxon>Dikarya</taxon>
        <taxon>Ascomycota</taxon>
        <taxon>Pezizomycotina</taxon>
        <taxon>Dothideomycetes</taxon>
        <taxon>Dothideomycetidae</taxon>
        <taxon>Mycosphaerellales</taxon>
        <taxon>Extremaceae</taxon>
        <taxon>Vermiconidia</taxon>
    </lineage>
</organism>
<evidence type="ECO:0000313" key="1">
    <source>
        <dbReference type="EMBL" id="KAK3704716.1"/>
    </source>
</evidence>
<gene>
    <name evidence="1" type="ORF">LTR37_013690</name>
</gene>
<evidence type="ECO:0000313" key="2">
    <source>
        <dbReference type="Proteomes" id="UP001281147"/>
    </source>
</evidence>
<keyword evidence="2" id="KW-1185">Reference proteome</keyword>
<reference evidence="1" key="1">
    <citation type="submission" date="2023-07" db="EMBL/GenBank/DDBJ databases">
        <title>Black Yeasts Isolated from many extreme environments.</title>
        <authorList>
            <person name="Coleine C."/>
            <person name="Stajich J.E."/>
            <person name="Selbmann L."/>
        </authorList>
    </citation>
    <scope>NUCLEOTIDE SEQUENCE</scope>
    <source>
        <strain evidence="1">CCFEE 5714</strain>
    </source>
</reference>